<accession>A0A9Q1GTQ7</accession>
<dbReference type="Proteomes" id="UP001153076">
    <property type="component" value="Unassembled WGS sequence"/>
</dbReference>
<organism evidence="1 2">
    <name type="scientific">Carnegiea gigantea</name>
    <dbReference type="NCBI Taxonomy" id="171969"/>
    <lineage>
        <taxon>Eukaryota</taxon>
        <taxon>Viridiplantae</taxon>
        <taxon>Streptophyta</taxon>
        <taxon>Embryophyta</taxon>
        <taxon>Tracheophyta</taxon>
        <taxon>Spermatophyta</taxon>
        <taxon>Magnoliopsida</taxon>
        <taxon>eudicotyledons</taxon>
        <taxon>Gunneridae</taxon>
        <taxon>Pentapetalae</taxon>
        <taxon>Caryophyllales</taxon>
        <taxon>Cactineae</taxon>
        <taxon>Cactaceae</taxon>
        <taxon>Cactoideae</taxon>
        <taxon>Echinocereeae</taxon>
        <taxon>Carnegiea</taxon>
    </lineage>
</organism>
<protein>
    <recommendedName>
        <fullName evidence="3">Endonuclease/exonuclease/phosphatase domain-containing protein</fullName>
    </recommendedName>
</protein>
<sequence length="162" mass="19190">MIAWHNAFDFVQTEYQAVGLSDHTPMLMCFSQCQKQNSSFAFCDMWGIGSSFIDCIEASMVKYTLGQCMFRISRILKKLNKPLMQLNKYIYDDIHSQQEIQKELCNHINNAQLQDRENEVRNEYLLCLQSSLSLMQWKTKTDWSHFGDQCIIYFFAKVKQRR</sequence>
<dbReference type="OrthoDB" id="1224909at2759"/>
<proteinExistence type="predicted"/>
<reference evidence="1" key="1">
    <citation type="submission" date="2022-04" db="EMBL/GenBank/DDBJ databases">
        <title>Carnegiea gigantea Genome sequencing and assembly v2.</title>
        <authorList>
            <person name="Copetti D."/>
            <person name="Sanderson M.J."/>
            <person name="Burquez A."/>
            <person name="Wojciechowski M.F."/>
        </authorList>
    </citation>
    <scope>NUCLEOTIDE SEQUENCE</scope>
    <source>
        <strain evidence="1">SGP5-SGP5p</strain>
        <tissue evidence="1">Aerial part</tissue>
    </source>
</reference>
<evidence type="ECO:0000313" key="2">
    <source>
        <dbReference type="Proteomes" id="UP001153076"/>
    </source>
</evidence>
<evidence type="ECO:0008006" key="3">
    <source>
        <dbReference type="Google" id="ProtNLM"/>
    </source>
</evidence>
<name>A0A9Q1GTQ7_9CARY</name>
<dbReference type="AlphaFoldDB" id="A0A9Q1GTQ7"/>
<gene>
    <name evidence="1" type="ORF">Cgig2_010800</name>
</gene>
<comment type="caution">
    <text evidence="1">The sequence shown here is derived from an EMBL/GenBank/DDBJ whole genome shotgun (WGS) entry which is preliminary data.</text>
</comment>
<dbReference type="EMBL" id="JAKOGI010001130">
    <property type="protein sequence ID" value="KAJ8427567.1"/>
    <property type="molecule type" value="Genomic_DNA"/>
</dbReference>
<keyword evidence="2" id="KW-1185">Reference proteome</keyword>
<evidence type="ECO:0000313" key="1">
    <source>
        <dbReference type="EMBL" id="KAJ8427567.1"/>
    </source>
</evidence>